<keyword evidence="5" id="KW-1185">Reference proteome</keyword>
<organism evidence="4 5">
    <name type="scientific">Limimaricola cinnabarinus</name>
    <dbReference type="NCBI Taxonomy" id="1125964"/>
    <lineage>
        <taxon>Bacteria</taxon>
        <taxon>Pseudomonadati</taxon>
        <taxon>Pseudomonadota</taxon>
        <taxon>Alphaproteobacteria</taxon>
        <taxon>Rhodobacterales</taxon>
        <taxon>Paracoccaceae</taxon>
        <taxon>Limimaricola</taxon>
    </lineage>
</organism>
<evidence type="ECO:0000256" key="2">
    <source>
        <dbReference type="SAM" id="Phobius"/>
    </source>
</evidence>
<feature type="signal peptide" evidence="3">
    <location>
        <begin position="1"/>
        <end position="20"/>
    </location>
</feature>
<feature type="chain" id="PRO_5013814003" evidence="3">
    <location>
        <begin position="21"/>
        <end position="75"/>
    </location>
</feature>
<proteinExistence type="predicted"/>
<feature type="region of interest" description="Disordered" evidence="1">
    <location>
        <begin position="54"/>
        <end position="75"/>
    </location>
</feature>
<dbReference type="InterPro" id="IPR046619">
    <property type="entry name" value="DUF6732"/>
</dbReference>
<keyword evidence="3" id="KW-0732">Signal</keyword>
<keyword evidence="2" id="KW-0472">Membrane</keyword>
<protein>
    <submittedName>
        <fullName evidence="4">Uncharacterized protein</fullName>
    </submittedName>
</protein>
<evidence type="ECO:0000313" key="5">
    <source>
        <dbReference type="Proteomes" id="UP000221860"/>
    </source>
</evidence>
<gene>
    <name evidence="4" type="ORF">CJ301_06895</name>
</gene>
<dbReference type="Pfam" id="PF20506">
    <property type="entry name" value="DUF6732"/>
    <property type="match status" value="1"/>
</dbReference>
<keyword evidence="2" id="KW-1133">Transmembrane helix</keyword>
<reference evidence="4 5" key="1">
    <citation type="submission" date="2017-08" db="EMBL/GenBank/DDBJ databases">
        <title>Draft Genome Sequence of Loktanella cinnabarina Strain XM1, Isolated from Coastal Surface Water.</title>
        <authorList>
            <person name="Ma R."/>
            <person name="Wang J."/>
            <person name="Wang Q."/>
            <person name="Ma Z."/>
            <person name="Li J."/>
            <person name="Chen L."/>
        </authorList>
    </citation>
    <scope>NUCLEOTIDE SEQUENCE [LARGE SCALE GENOMIC DNA]</scope>
    <source>
        <strain evidence="4 5">XM1</strain>
    </source>
</reference>
<dbReference type="EMBL" id="NQWH01000007">
    <property type="protein sequence ID" value="PHP28488.1"/>
    <property type="molecule type" value="Genomic_DNA"/>
</dbReference>
<dbReference type="Proteomes" id="UP000221860">
    <property type="component" value="Unassembled WGS sequence"/>
</dbReference>
<comment type="caution">
    <text evidence="4">The sequence shown here is derived from an EMBL/GenBank/DDBJ whole genome shotgun (WGS) entry which is preliminary data.</text>
</comment>
<keyword evidence="2" id="KW-0812">Transmembrane</keyword>
<name>A0A2G1MIC4_9RHOB</name>
<evidence type="ECO:0000256" key="1">
    <source>
        <dbReference type="SAM" id="MobiDB-lite"/>
    </source>
</evidence>
<feature type="compositionally biased region" description="Acidic residues" evidence="1">
    <location>
        <begin position="60"/>
        <end position="75"/>
    </location>
</feature>
<accession>A0A2G1MIC4</accession>
<sequence>MRHILLPTTALMAAPGAALAHPGHVADVAGHDHWVAGAAIGVAIALGLWGALRGGRKEDEPAETEAEDQGDEARA</sequence>
<evidence type="ECO:0000256" key="3">
    <source>
        <dbReference type="SAM" id="SignalP"/>
    </source>
</evidence>
<feature type="transmembrane region" description="Helical" evidence="2">
    <location>
        <begin position="36"/>
        <end position="52"/>
    </location>
</feature>
<dbReference type="AlphaFoldDB" id="A0A2G1MIC4"/>
<evidence type="ECO:0000313" key="4">
    <source>
        <dbReference type="EMBL" id="PHP28488.1"/>
    </source>
</evidence>